<dbReference type="KEGG" id="kol:Kole_1332"/>
<organism evidence="2 3">
    <name type="scientific">Kosmotoga olearia (strain ATCC BAA-1733 / DSM 21960 / TBF 19.5.1)</name>
    <dbReference type="NCBI Taxonomy" id="521045"/>
    <lineage>
        <taxon>Bacteria</taxon>
        <taxon>Thermotogati</taxon>
        <taxon>Thermotogota</taxon>
        <taxon>Thermotogae</taxon>
        <taxon>Kosmotogales</taxon>
        <taxon>Kosmotogaceae</taxon>
        <taxon>Kosmotoga</taxon>
    </lineage>
</organism>
<keyword evidence="1" id="KW-0175">Coiled coil</keyword>
<name>C5CDL4_KOSOT</name>
<evidence type="ECO:0000256" key="1">
    <source>
        <dbReference type="SAM" id="Coils"/>
    </source>
</evidence>
<accession>C5CDL4</accession>
<dbReference type="RefSeq" id="WP_015868678.1">
    <property type="nucleotide sequence ID" value="NC_012785.1"/>
</dbReference>
<feature type="coiled-coil region" evidence="1">
    <location>
        <begin position="743"/>
        <end position="868"/>
    </location>
</feature>
<dbReference type="eggNOG" id="COG1196">
    <property type="taxonomic scope" value="Bacteria"/>
</dbReference>
<evidence type="ECO:0000313" key="3">
    <source>
        <dbReference type="Proteomes" id="UP000002382"/>
    </source>
</evidence>
<sequence>MPRIWRMRLVNIQYDAGKKVFADELFNFGGKNTLFNLANGGGKTLLVQLMLQTVLPNERLNKRRLSDLLQNRNFTGHIAVEWRLDSAEADFLLTGFCFTRGNDESGRLRYFMYTSHYKEANPYDIKHFPYVNDKRPLSYDELLRLLKNLKGSYFKVFYSDSKRSDYLRELSTYNLFEKEWRRIKETNNNEGGIDDFFNSLQSTDQLLDNLLIPVAEELFYDDPREQKENLVEAFNNLKNKLLNIPELERNLKDLALVREKGQVLLEAFREREDASREFEERKVNLAMYSNSLEHWHNCVVEELKEIDEELRSIEREETKNRYLLESVKYSREYAAVEEKRQELFEISSKKEELYEVIQKTKGELDLSKAVNLWFEKKDLESKNRALNESIGNMYLGKEEKLEKLMIYAATVYQRLGEEIEKLERRLREVEQERIEKEKKKESLQERNRELNRQKSGIAVEKTRQQLKIEERDKFSTSLFEIHKNERWQLLPDVGLEESRSEFSRLVEDLKSLEVQRDNLERERTKILEEMDELKIRKPELLARIGAIDKEIQGYRKKRQQVRDVLRRHEISYVDLFKEKSLIELKLEKLQKELEEEGFVNKSSLQDLRNQLQLIERYDFYVPSEEVIKLKKYLEDSGVSCRTGPEWLKLQGFSDEKRVQYLKRFPLLPFSLVVIKEELSRLAKLSIDVEEFAGSYPVPIILLPKGSLDTNDDKQFLEIFEGQYIFWQKAHEYASSRASLDFVAAELESKIERVKEVLSRIENSMENLRGTREIVYAFFADYAEDLESLRLPELEVLKTELEALEDREHELKRAAISAEERLSELADRWKKLNSRKADVEELIIKFERLIELNKQAYEADKELRRLKEIENAIGKELKDNDDAISRCDEELKKIHALKAILDKDLSDRRKEREFYREKGKGRNPVSLSLTEAIDSYRRLESELGSHSATIKHYEEQIRENIKRIESVERKLSKFGFSETEFEEFTMRVSDIQIEALEKKLDELENEYVGLREKASGIRGELREKEKNIENMKKRIVSEYSKEPTLLEEPDEQEKRSNEDLIRLDTDKKRWMDIRSESEGFEKLLGELILKVSNSMMHYKVDRVDGGITDRSLKEVKEKISDEVDAVIDSVGKAFLRLEESKEKVRKAVGNYMAVSGEANSDIVAGLLSKMTYEDYFQLSYSEVKEAFEYLFGQISKYEKQIHAELVQKDKDKKLFVESCVRQTRRLAEEIEAIDSSSYIDYAGKHWKAVQIKLDNWDLPDMSAKMEIYINRCIEELKTIPDEKTQQLDYIKNRLSSKNLLNVITDLRRCKVRVLKPEARAEHSTLQPWDSIQKWSGGEKYAAYAAMFIAVISHIRKKKSNLSKPWKVLIADNLFGKASSAHILEYVFQILERNRVQLIALTDHTKQTIYNYFPVVYSLKLRSYLNRDYVSSNLEKGYYDIAPLEEELRSERQESLW</sequence>
<dbReference type="EMBL" id="CP001634">
    <property type="protein sequence ID" value="ACR80026.1"/>
    <property type="molecule type" value="Genomic_DNA"/>
</dbReference>
<feature type="coiled-coil region" evidence="1">
    <location>
        <begin position="935"/>
        <end position="1040"/>
    </location>
</feature>
<keyword evidence="3" id="KW-1185">Reference proteome</keyword>
<dbReference type="OrthoDB" id="9815057at2"/>
<proteinExistence type="predicted"/>
<dbReference type="HOGENOM" id="CLU_249023_0_0_0"/>
<feature type="coiled-coil region" evidence="1">
    <location>
        <begin position="412"/>
        <end position="460"/>
    </location>
</feature>
<reference evidence="2 3" key="2">
    <citation type="journal article" date="2011" name="J. Bacteriol.">
        <title>Genome Sequence of Kosmotoga olearia Strain TBF 19.5.1, a Thermophilic Bacterium with a Wide Growth Temperature Range, Isolated from the Troll B Oil Platform in the North Sea.</title>
        <authorList>
            <person name="Swithers K.S."/>
            <person name="Dipippo J.L."/>
            <person name="Bruce D.C."/>
            <person name="Detter C."/>
            <person name="Tapia R."/>
            <person name="Han S."/>
            <person name="Goodwin L.A."/>
            <person name="Han J."/>
            <person name="Woyke T."/>
            <person name="Pitluck S."/>
            <person name="Pennacchio L."/>
            <person name="Nolan M."/>
            <person name="Mikhailova N."/>
            <person name="Land M.L."/>
            <person name="Nesbo C.L."/>
            <person name="Gogarten J.P."/>
            <person name="Noll K.M."/>
        </authorList>
    </citation>
    <scope>NUCLEOTIDE SEQUENCE [LARGE SCALE GENOMIC DNA]</scope>
    <source>
        <strain evidence="3">ATCC BAA-1733 / DSM 21960 / TBF 19.5.1</strain>
    </source>
</reference>
<feature type="coiled-coil region" evidence="1">
    <location>
        <begin position="495"/>
        <end position="536"/>
    </location>
</feature>
<protein>
    <submittedName>
        <fullName evidence="2">Chromosome segregation ATPase-like protein</fullName>
    </submittedName>
</protein>
<reference evidence="2 3" key="1">
    <citation type="submission" date="2009-06" db="EMBL/GenBank/DDBJ databases">
        <title>Complete sequence of Thermotogales bacterium TBF 19.5.1.</title>
        <authorList>
            <consortium name="US DOE Joint Genome Institute"/>
            <person name="Lucas S."/>
            <person name="Copeland A."/>
            <person name="Lapidus A."/>
            <person name="Glavina del Rio T."/>
            <person name="Tice H."/>
            <person name="Bruce D."/>
            <person name="Goodwin L."/>
            <person name="Pitluck S."/>
            <person name="Chertkov O."/>
            <person name="Brettin T."/>
            <person name="Detter J.C."/>
            <person name="Han C."/>
            <person name="Schmutz J."/>
            <person name="Larimer F."/>
            <person name="Land M."/>
            <person name="Hauser L."/>
            <person name="Kyrpides N."/>
            <person name="Ovchinnikova G."/>
            <person name="Noll K."/>
        </authorList>
    </citation>
    <scope>NUCLEOTIDE SEQUENCE [LARGE SCALE GENOMIC DNA]</scope>
    <source>
        <strain evidence="3">ATCC BAA-1733 / DSM 21960 / TBF 19.5.1</strain>
    </source>
</reference>
<evidence type="ECO:0000313" key="2">
    <source>
        <dbReference type="EMBL" id="ACR80026.1"/>
    </source>
</evidence>
<gene>
    <name evidence="2" type="ordered locus">Kole_1332</name>
</gene>
<dbReference type="STRING" id="521045.Kole_1332"/>
<dbReference type="Proteomes" id="UP000002382">
    <property type="component" value="Chromosome"/>
</dbReference>